<keyword evidence="1" id="KW-0472">Membrane</keyword>
<dbReference type="Proteomes" id="UP001168098">
    <property type="component" value="Unassembled WGS sequence"/>
</dbReference>
<feature type="transmembrane region" description="Helical" evidence="1">
    <location>
        <begin position="19"/>
        <end position="40"/>
    </location>
</feature>
<gene>
    <name evidence="2" type="ORF">PVL29_002700</name>
</gene>
<evidence type="ECO:0000313" key="2">
    <source>
        <dbReference type="EMBL" id="KAJ9704262.1"/>
    </source>
</evidence>
<keyword evidence="1" id="KW-1133">Transmembrane helix</keyword>
<feature type="transmembrane region" description="Helical" evidence="1">
    <location>
        <begin position="52"/>
        <end position="80"/>
    </location>
</feature>
<organism evidence="2 3">
    <name type="scientific">Vitis rotundifolia</name>
    <name type="common">Muscadine grape</name>
    <dbReference type="NCBI Taxonomy" id="103349"/>
    <lineage>
        <taxon>Eukaryota</taxon>
        <taxon>Viridiplantae</taxon>
        <taxon>Streptophyta</taxon>
        <taxon>Embryophyta</taxon>
        <taxon>Tracheophyta</taxon>
        <taxon>Spermatophyta</taxon>
        <taxon>Magnoliopsida</taxon>
        <taxon>eudicotyledons</taxon>
        <taxon>Gunneridae</taxon>
        <taxon>Pentapetalae</taxon>
        <taxon>rosids</taxon>
        <taxon>Vitales</taxon>
        <taxon>Vitaceae</taxon>
        <taxon>Viteae</taxon>
        <taxon>Vitis</taxon>
    </lineage>
</organism>
<proteinExistence type="predicted"/>
<accession>A0AA39AC13</accession>
<keyword evidence="3" id="KW-1185">Reference proteome</keyword>
<sequence length="234" mass="25919">MEDEAGWEKKMIQKDMLQIAASVIPIFLLLWTIQAGIKLATDPGNEAKYNQFALSIGVVTITFGTIYFIIGLGIVVDLALGWSGRLRGMEDKKTAVHQGSNTNSLDSTLLLREILQFYYVVLLFPKNLTPTTGEAARETKTTQKDTGRLAATVITMFMLLWAIFTGFRLVTEATRRDGRYSGLAFSIGVVAIVFGFVYFIIGLAILADLVLNISEELQKNEKESNIHIDCSIDV</sequence>
<evidence type="ECO:0000313" key="3">
    <source>
        <dbReference type="Proteomes" id="UP001168098"/>
    </source>
</evidence>
<comment type="caution">
    <text evidence="2">The sequence shown here is derived from an EMBL/GenBank/DDBJ whole genome shotgun (WGS) entry which is preliminary data.</text>
</comment>
<dbReference type="AlphaFoldDB" id="A0AA39AC13"/>
<feature type="transmembrane region" description="Helical" evidence="1">
    <location>
        <begin position="183"/>
        <end position="211"/>
    </location>
</feature>
<protein>
    <submittedName>
        <fullName evidence="2">Uncharacterized protein</fullName>
    </submittedName>
</protein>
<keyword evidence="1" id="KW-0812">Transmembrane</keyword>
<name>A0AA39AC13_VITRO</name>
<evidence type="ECO:0000256" key="1">
    <source>
        <dbReference type="SAM" id="Phobius"/>
    </source>
</evidence>
<feature type="transmembrane region" description="Helical" evidence="1">
    <location>
        <begin position="149"/>
        <end position="171"/>
    </location>
</feature>
<dbReference type="EMBL" id="JARBHA010000003">
    <property type="protein sequence ID" value="KAJ9704262.1"/>
    <property type="molecule type" value="Genomic_DNA"/>
</dbReference>
<reference evidence="2 3" key="1">
    <citation type="journal article" date="2023" name="BMC Biotechnol.">
        <title>Vitis rotundifolia cv Carlos genome sequencing.</title>
        <authorList>
            <person name="Huff M."/>
            <person name="Hulse-Kemp A."/>
            <person name="Scheffler B."/>
            <person name="Youngblood R."/>
            <person name="Simpson S."/>
            <person name="Babiker E."/>
            <person name="Staton M."/>
        </authorList>
    </citation>
    <scope>NUCLEOTIDE SEQUENCE [LARGE SCALE GENOMIC DNA]</scope>
    <source>
        <tissue evidence="2">Leaf</tissue>
    </source>
</reference>